<evidence type="ECO:0000313" key="4">
    <source>
        <dbReference type="Proteomes" id="UP000747110"/>
    </source>
</evidence>
<dbReference type="OrthoDB" id="240546at2759"/>
<proteinExistence type="predicted"/>
<evidence type="ECO:0000313" key="3">
    <source>
        <dbReference type="EMBL" id="GIL92849.1"/>
    </source>
</evidence>
<feature type="chain" id="PRO_5035220379" evidence="2">
    <location>
        <begin position="17"/>
        <end position="343"/>
    </location>
</feature>
<comment type="caution">
    <text evidence="3">The sequence shown here is derived from an EMBL/GenBank/DDBJ whole genome shotgun (WGS) entry which is preliminary data.</text>
</comment>
<evidence type="ECO:0000256" key="2">
    <source>
        <dbReference type="SAM" id="SignalP"/>
    </source>
</evidence>
<keyword evidence="2" id="KW-0732">Signal</keyword>
<reference evidence="3" key="1">
    <citation type="journal article" date="2021" name="Proc. Natl. Acad. Sci. U.S.A.">
        <title>Three genomes in the algal genus Volvox reveal the fate of a haploid sex-determining region after a transition to homothallism.</title>
        <authorList>
            <person name="Yamamoto K."/>
            <person name="Hamaji T."/>
            <person name="Kawai-Toyooka H."/>
            <person name="Matsuzaki R."/>
            <person name="Takahashi F."/>
            <person name="Nishimura Y."/>
            <person name="Kawachi M."/>
            <person name="Noguchi H."/>
            <person name="Minakuchi Y."/>
            <person name="Umen J.G."/>
            <person name="Toyoda A."/>
            <person name="Nozaki H."/>
        </authorList>
    </citation>
    <scope>NUCLEOTIDE SEQUENCE</scope>
    <source>
        <strain evidence="3">NIES-3786</strain>
    </source>
</reference>
<keyword evidence="4" id="KW-1185">Reference proteome</keyword>
<feature type="region of interest" description="Disordered" evidence="1">
    <location>
        <begin position="159"/>
        <end position="209"/>
    </location>
</feature>
<dbReference type="AlphaFoldDB" id="A0A8J4D4R3"/>
<protein>
    <submittedName>
        <fullName evidence="3">Uncharacterized protein</fullName>
    </submittedName>
</protein>
<dbReference type="Proteomes" id="UP000747110">
    <property type="component" value="Unassembled WGS sequence"/>
</dbReference>
<accession>A0A8J4D4R3</accession>
<feature type="signal peptide" evidence="2">
    <location>
        <begin position="1"/>
        <end position="16"/>
    </location>
</feature>
<name>A0A8J4D4R3_9CHLO</name>
<feature type="compositionally biased region" description="Low complexity" evidence="1">
    <location>
        <begin position="161"/>
        <end position="199"/>
    </location>
</feature>
<gene>
    <name evidence="3" type="ORF">Vretifemale_20316</name>
</gene>
<feature type="compositionally biased region" description="Gly residues" evidence="1">
    <location>
        <begin position="200"/>
        <end position="209"/>
    </location>
</feature>
<sequence>MCVCMCMSMCMRMGTCVFFISDLDMWDKKGRFFKWETSAVSRADQSRPGAAGTSLAVAASGGIGGTAAAAGPGETAFETLLSPLQWRAGGGIQPPTTSPASSSLASVAAGLGFSFPAVSGGGGGSGAAAATSAAAAIFGPSNLAGLSLTGILGFGVGGGSSATATTPGPPASGSGTPPLPVSSSAAAGPSSFSSSSTGPAAGGGGGGGGSSGGGVAISGVGAPLPPFLSSFLRPRLRPSLYTSAATNSGLPLEAVLPMTNVWLRGTNEWAQLLPYHRGQLLVLALLHDGPPPGVEVLAALAAVLGRGAGPAAAALSAEVPARSIWHEKGNRYCYTDSLCHVAR</sequence>
<organism evidence="3 4">
    <name type="scientific">Volvox reticuliferus</name>
    <dbReference type="NCBI Taxonomy" id="1737510"/>
    <lineage>
        <taxon>Eukaryota</taxon>
        <taxon>Viridiplantae</taxon>
        <taxon>Chlorophyta</taxon>
        <taxon>core chlorophytes</taxon>
        <taxon>Chlorophyceae</taxon>
        <taxon>CS clade</taxon>
        <taxon>Chlamydomonadales</taxon>
        <taxon>Volvocaceae</taxon>
        <taxon>Volvox</taxon>
    </lineage>
</organism>
<dbReference type="EMBL" id="BNCP01000083">
    <property type="protein sequence ID" value="GIL92849.1"/>
    <property type="molecule type" value="Genomic_DNA"/>
</dbReference>
<evidence type="ECO:0000256" key="1">
    <source>
        <dbReference type="SAM" id="MobiDB-lite"/>
    </source>
</evidence>